<dbReference type="AlphaFoldDB" id="A0A3D8Y4H1"/>
<accession>A0A3D8Y4H1</accession>
<name>A0A3D8Y4H1_9BACT</name>
<dbReference type="InterPro" id="IPR006860">
    <property type="entry name" value="FecR"/>
</dbReference>
<dbReference type="EMBL" id="QNUL01000030">
    <property type="protein sequence ID" value="REA57153.1"/>
    <property type="molecule type" value="Genomic_DNA"/>
</dbReference>
<dbReference type="GO" id="GO:0016989">
    <property type="term" value="F:sigma factor antagonist activity"/>
    <property type="evidence" value="ECO:0007669"/>
    <property type="project" value="TreeGrafter"/>
</dbReference>
<dbReference type="Pfam" id="PF04773">
    <property type="entry name" value="FecR"/>
    <property type="match status" value="1"/>
</dbReference>
<evidence type="ECO:0000313" key="4">
    <source>
        <dbReference type="Proteomes" id="UP000256373"/>
    </source>
</evidence>
<proteinExistence type="predicted"/>
<dbReference type="InterPro" id="IPR012373">
    <property type="entry name" value="Ferrdict_sens_TM"/>
</dbReference>
<sequence length="344" mass="38679">MQKRYTDYNLQDFVSDENFRSWIKKGKPADEIWTSLLAEKPVMAGVVNEAEIVIQKLSTQNPDRNVLRQPKIWQTIESGIGSVDEKQKNTGKIFNSVYVRAAAVLVLVAGLTVSAWLYSISGMNRFTTVSGEQIRVALPEESVVLLGANSTLEFRKNWKPGKIREVWVDGEAHFEVKHLNKDSKKVVLAHKFVAHIQDKLDVEVLGAVFNVKYRKDKAQVELESGSVKVTDSKMSLLLQPGETVTKVGMQPVARTPTDLTLIYNWTDRELIMDQAKVGDVLETIEDRFNKPVRLVGDGLQERLLDGILPLDKQKDTILALAAVLNAKVQVKDEAIILTSEKKWQ</sequence>
<dbReference type="PANTHER" id="PTHR30273">
    <property type="entry name" value="PERIPLASMIC SIGNAL SENSOR AND SIGMA FACTOR ACTIVATOR FECR-RELATED"/>
    <property type="match status" value="1"/>
</dbReference>
<dbReference type="Gene3D" id="2.60.120.1440">
    <property type="match status" value="1"/>
</dbReference>
<keyword evidence="1" id="KW-0472">Membrane</keyword>
<dbReference type="OrthoDB" id="1523489at2"/>
<evidence type="ECO:0000256" key="1">
    <source>
        <dbReference type="SAM" id="Phobius"/>
    </source>
</evidence>
<gene>
    <name evidence="3" type="ORF">DSL64_24665</name>
</gene>
<keyword evidence="1" id="KW-0812">Transmembrane</keyword>
<organism evidence="3 4">
    <name type="scientific">Dyadobacter luteus</name>
    <dbReference type="NCBI Taxonomy" id="2259619"/>
    <lineage>
        <taxon>Bacteria</taxon>
        <taxon>Pseudomonadati</taxon>
        <taxon>Bacteroidota</taxon>
        <taxon>Cytophagia</taxon>
        <taxon>Cytophagales</taxon>
        <taxon>Spirosomataceae</taxon>
        <taxon>Dyadobacter</taxon>
    </lineage>
</organism>
<evidence type="ECO:0000259" key="2">
    <source>
        <dbReference type="Pfam" id="PF04773"/>
    </source>
</evidence>
<reference evidence="3 4" key="1">
    <citation type="submission" date="2018-07" db="EMBL/GenBank/DDBJ databases">
        <title>Dyadobacter roseus sp. nov., isolated from rose rhizosphere soil.</title>
        <authorList>
            <person name="Chen L."/>
        </authorList>
    </citation>
    <scope>NUCLEOTIDE SEQUENCE [LARGE SCALE GENOMIC DNA]</scope>
    <source>
        <strain evidence="3 4">RS19</strain>
    </source>
</reference>
<keyword evidence="1" id="KW-1133">Transmembrane helix</keyword>
<evidence type="ECO:0000313" key="3">
    <source>
        <dbReference type="EMBL" id="REA57153.1"/>
    </source>
</evidence>
<dbReference type="RefSeq" id="WP_115833620.1">
    <property type="nucleotide sequence ID" value="NZ_QNUL01000030.1"/>
</dbReference>
<dbReference type="Proteomes" id="UP000256373">
    <property type="component" value="Unassembled WGS sequence"/>
</dbReference>
<keyword evidence="4" id="KW-1185">Reference proteome</keyword>
<comment type="caution">
    <text evidence="3">The sequence shown here is derived from an EMBL/GenBank/DDBJ whole genome shotgun (WGS) entry which is preliminary data.</text>
</comment>
<dbReference type="PANTHER" id="PTHR30273:SF2">
    <property type="entry name" value="PROTEIN FECR"/>
    <property type="match status" value="1"/>
</dbReference>
<feature type="transmembrane region" description="Helical" evidence="1">
    <location>
        <begin position="97"/>
        <end position="118"/>
    </location>
</feature>
<protein>
    <recommendedName>
        <fullName evidence="2">FecR protein domain-containing protein</fullName>
    </recommendedName>
</protein>
<feature type="domain" description="FecR protein" evidence="2">
    <location>
        <begin position="126"/>
        <end position="228"/>
    </location>
</feature>